<dbReference type="GO" id="GO:0016787">
    <property type="term" value="F:hydrolase activity"/>
    <property type="evidence" value="ECO:0007669"/>
    <property type="project" value="UniProtKB-UniRule"/>
</dbReference>
<evidence type="ECO:0000313" key="12">
    <source>
        <dbReference type="EMBL" id="KFF16524.1"/>
    </source>
</evidence>
<dbReference type="GO" id="GO:0005829">
    <property type="term" value="C:cytosol"/>
    <property type="evidence" value="ECO:0007669"/>
    <property type="project" value="TreeGrafter"/>
</dbReference>
<evidence type="ECO:0000256" key="5">
    <source>
        <dbReference type="ARBA" id="ARBA00022840"/>
    </source>
</evidence>
<keyword evidence="15" id="KW-1185">Reference proteome</keyword>
<comment type="catalytic activity">
    <reaction evidence="7">
        <text>Couples ATP hydrolysis with the unwinding of duplex DNA by translocating in the 3'-5' direction.</text>
        <dbReference type="EC" id="5.6.2.4"/>
    </reaction>
</comment>
<keyword evidence="5 10" id="KW-0067">ATP-binding</keyword>
<feature type="domain" description="UvrD-like helicase ATP-binding" evidence="11">
    <location>
        <begin position="1"/>
        <end position="286"/>
    </location>
</feature>
<organism evidence="12 14">
    <name type="scientific">Flavobacterium hydatis</name>
    <name type="common">Cytophaga aquatilis</name>
    <dbReference type="NCBI Taxonomy" id="991"/>
    <lineage>
        <taxon>Bacteria</taxon>
        <taxon>Pseudomonadati</taxon>
        <taxon>Bacteroidota</taxon>
        <taxon>Flavobacteriia</taxon>
        <taxon>Flavobacteriales</taxon>
        <taxon>Flavobacteriaceae</taxon>
        <taxon>Flavobacterium</taxon>
    </lineage>
</organism>
<evidence type="ECO:0000256" key="9">
    <source>
        <dbReference type="ARBA" id="ARBA00048988"/>
    </source>
</evidence>
<dbReference type="InterPro" id="IPR014017">
    <property type="entry name" value="DNA_helicase_UvrD-like_C"/>
</dbReference>
<dbReference type="GO" id="GO:0000725">
    <property type="term" value="P:recombinational repair"/>
    <property type="evidence" value="ECO:0007669"/>
    <property type="project" value="TreeGrafter"/>
</dbReference>
<dbReference type="OrthoDB" id="1100019at2"/>
<reference evidence="12 14" key="1">
    <citation type="submission" date="2014-07" db="EMBL/GenBank/DDBJ databases">
        <title>Genome of Flavobacterium hydatis DSM 2063.</title>
        <authorList>
            <person name="Pipes S.E."/>
            <person name="Stropko S.J."/>
            <person name="Newman J.D."/>
        </authorList>
    </citation>
    <scope>NUCLEOTIDE SEQUENCE [LARGE SCALE GENOMIC DNA]</scope>
    <source>
        <strain evidence="12 14">DSM 2063</strain>
    </source>
</reference>
<keyword evidence="2 10" id="KW-0547">Nucleotide-binding</keyword>
<dbReference type="AlphaFoldDB" id="A0A086AIL0"/>
<evidence type="ECO:0000313" key="13">
    <source>
        <dbReference type="EMBL" id="OXA93921.1"/>
    </source>
</evidence>
<evidence type="ECO:0000256" key="8">
    <source>
        <dbReference type="ARBA" id="ARBA00034808"/>
    </source>
</evidence>
<dbReference type="InterPro" id="IPR014016">
    <property type="entry name" value="UvrD-like_ATP-bd"/>
</dbReference>
<dbReference type="Proteomes" id="UP000028712">
    <property type="component" value="Unassembled WGS sequence"/>
</dbReference>
<dbReference type="GO" id="GO:0005524">
    <property type="term" value="F:ATP binding"/>
    <property type="evidence" value="ECO:0007669"/>
    <property type="project" value="UniProtKB-UniRule"/>
</dbReference>
<feature type="binding site" evidence="10">
    <location>
        <begin position="21"/>
        <end position="28"/>
    </location>
    <ligand>
        <name>ATP</name>
        <dbReference type="ChEBI" id="CHEBI:30616"/>
    </ligand>
</feature>
<dbReference type="InterPro" id="IPR000212">
    <property type="entry name" value="DNA_helicase_UvrD/REP"/>
</dbReference>
<accession>A0A086AIL0</accession>
<dbReference type="Proteomes" id="UP000198424">
    <property type="component" value="Unassembled WGS sequence"/>
</dbReference>
<evidence type="ECO:0000313" key="15">
    <source>
        <dbReference type="Proteomes" id="UP000198424"/>
    </source>
</evidence>
<evidence type="ECO:0000256" key="4">
    <source>
        <dbReference type="ARBA" id="ARBA00022806"/>
    </source>
</evidence>
<evidence type="ECO:0000256" key="1">
    <source>
        <dbReference type="ARBA" id="ARBA00009922"/>
    </source>
</evidence>
<evidence type="ECO:0000256" key="3">
    <source>
        <dbReference type="ARBA" id="ARBA00022801"/>
    </source>
</evidence>
<proteinExistence type="inferred from homology"/>
<dbReference type="STRING" id="991.IW20_10140"/>
<comment type="similarity">
    <text evidence="1">Belongs to the helicase family. UvrD subfamily.</text>
</comment>
<comment type="catalytic activity">
    <reaction evidence="9">
        <text>ATP + H2O = ADP + phosphate + H(+)</text>
        <dbReference type="Rhea" id="RHEA:13065"/>
        <dbReference type="ChEBI" id="CHEBI:15377"/>
        <dbReference type="ChEBI" id="CHEBI:15378"/>
        <dbReference type="ChEBI" id="CHEBI:30616"/>
        <dbReference type="ChEBI" id="CHEBI:43474"/>
        <dbReference type="ChEBI" id="CHEBI:456216"/>
        <dbReference type="EC" id="5.6.2.4"/>
    </reaction>
</comment>
<evidence type="ECO:0000259" key="11">
    <source>
        <dbReference type="PROSITE" id="PS51198"/>
    </source>
</evidence>
<evidence type="ECO:0000256" key="7">
    <source>
        <dbReference type="ARBA" id="ARBA00034617"/>
    </source>
</evidence>
<sequence length="563" mass="64352">MQTITSQDILPDIEHHFRISAGPGAGKTHWLTEHIRNILHKSVRMAATRRIACITYTNIAVETILKRLGTSVTRVEVSTIHSFLYENIIKPYVFLVADEYGLDVSQMDGHDDTILSNYGFLSDWKAKTSQVYLRDDKEIAKAFSKIQWKFKNKEELEAKPSRPYAVNGTNIKTASYMVYKRMAWEKGIMHHDDVLFFSYQIIKKHPFILEVLRANFPYIFIDEFQDSSPIQVKIFQAVGQKESIIGIIGDTAQSIYVFQGSDPAEFKKFKLKGMKDYVMEDNRRSTNEIIDVLNITRTDIKQKKYRNIEGNLPFILIGERSSALAFAQSHCGTQPVYSLSRHNITANAMKKEISGAFNSKLFDELSEKDKPGSGNKYRSSAVASCLKAVEYARVGKFKDSIKEMERQFKYESDPFKRKSIALNHIVTLLEHYEGYSKGTLYDFFLLVKGQIKTNITNLGSGVAKEFYVGHSYQNMALCVKIPEDISQHKTIHKAKGDEFDNVLVITLEESDLDFLITPDFAKEVHRLHYVAASRAREKLFISVPALSLANQNTLEKYFTIKTI</sequence>
<gene>
    <name evidence="13" type="ORF">B0A62_12265</name>
    <name evidence="12" type="ORF">IW20_10140</name>
</gene>
<comment type="caution">
    <text evidence="12">The sequence shown here is derived from an EMBL/GenBank/DDBJ whole genome shotgun (WGS) entry which is preliminary data.</text>
</comment>
<dbReference type="Pfam" id="PF13361">
    <property type="entry name" value="UvrD_C"/>
    <property type="match status" value="1"/>
</dbReference>
<dbReference type="Gene3D" id="1.10.10.160">
    <property type="match status" value="1"/>
</dbReference>
<evidence type="ECO:0000313" key="14">
    <source>
        <dbReference type="Proteomes" id="UP000028712"/>
    </source>
</evidence>
<dbReference type="SUPFAM" id="SSF52540">
    <property type="entry name" value="P-loop containing nucleoside triphosphate hydrolases"/>
    <property type="match status" value="1"/>
</dbReference>
<keyword evidence="6" id="KW-0413">Isomerase</keyword>
<name>A0A086AIL0_FLAHY</name>
<evidence type="ECO:0000256" key="10">
    <source>
        <dbReference type="PROSITE-ProRule" id="PRU00560"/>
    </source>
</evidence>
<keyword evidence="3 10" id="KW-0378">Hydrolase</keyword>
<dbReference type="EMBL" id="JPRM01000014">
    <property type="protein sequence ID" value="KFF16524.1"/>
    <property type="molecule type" value="Genomic_DNA"/>
</dbReference>
<evidence type="ECO:0000256" key="6">
    <source>
        <dbReference type="ARBA" id="ARBA00023235"/>
    </source>
</evidence>
<dbReference type="EC" id="5.6.2.4" evidence="8"/>
<dbReference type="Pfam" id="PF00580">
    <property type="entry name" value="UvrD-helicase"/>
    <property type="match status" value="1"/>
</dbReference>
<reference evidence="13 15" key="2">
    <citation type="submission" date="2016-11" db="EMBL/GenBank/DDBJ databases">
        <title>Whole genomes of Flavobacteriaceae.</title>
        <authorList>
            <person name="Stine C."/>
            <person name="Li C."/>
            <person name="Tadesse D."/>
        </authorList>
    </citation>
    <scope>NUCLEOTIDE SEQUENCE [LARGE SCALE GENOMIC DNA]</scope>
    <source>
        <strain evidence="13 15">ATCC 29551</strain>
    </source>
</reference>
<dbReference type="EMBL" id="MUGY01000012">
    <property type="protein sequence ID" value="OXA93921.1"/>
    <property type="molecule type" value="Genomic_DNA"/>
</dbReference>
<evidence type="ECO:0000256" key="2">
    <source>
        <dbReference type="ARBA" id="ARBA00022741"/>
    </source>
</evidence>
<dbReference type="GO" id="GO:0043138">
    <property type="term" value="F:3'-5' DNA helicase activity"/>
    <property type="evidence" value="ECO:0007669"/>
    <property type="project" value="UniProtKB-EC"/>
</dbReference>
<dbReference type="PANTHER" id="PTHR11070">
    <property type="entry name" value="UVRD / RECB / PCRA DNA HELICASE FAMILY MEMBER"/>
    <property type="match status" value="1"/>
</dbReference>
<dbReference type="InterPro" id="IPR027417">
    <property type="entry name" value="P-loop_NTPase"/>
</dbReference>
<keyword evidence="4 10" id="KW-0347">Helicase</keyword>
<protein>
    <recommendedName>
        <fullName evidence="8">DNA 3'-5' helicase</fullName>
        <ecNumber evidence="8">5.6.2.4</ecNumber>
    </recommendedName>
</protein>
<dbReference type="GO" id="GO:0003677">
    <property type="term" value="F:DNA binding"/>
    <property type="evidence" value="ECO:0007669"/>
    <property type="project" value="InterPro"/>
</dbReference>
<dbReference type="PANTHER" id="PTHR11070:SF3">
    <property type="entry name" value="DNA 3'-5' HELICASE"/>
    <property type="match status" value="1"/>
</dbReference>
<dbReference type="Gene3D" id="3.40.50.300">
    <property type="entry name" value="P-loop containing nucleotide triphosphate hydrolases"/>
    <property type="match status" value="2"/>
</dbReference>
<dbReference type="PROSITE" id="PS51198">
    <property type="entry name" value="UVRD_HELICASE_ATP_BIND"/>
    <property type="match status" value="1"/>
</dbReference>
<dbReference type="RefSeq" id="WP_035621443.1">
    <property type="nucleotide sequence ID" value="NZ_JBEWQG010000018.1"/>
</dbReference>
<dbReference type="InterPro" id="IPR013986">
    <property type="entry name" value="DExx_box_DNA_helicase_dom_sf"/>
</dbReference>
<dbReference type="eggNOG" id="COG0210">
    <property type="taxonomic scope" value="Bacteria"/>
</dbReference>